<dbReference type="EMBL" id="LS974202">
    <property type="protein sequence ID" value="SSC13922.1"/>
    <property type="molecule type" value="Genomic_DNA"/>
</dbReference>
<evidence type="ECO:0000313" key="2">
    <source>
        <dbReference type="Proteomes" id="UP000250796"/>
    </source>
</evidence>
<gene>
    <name evidence="1" type="ORF">MESINF_2482</name>
</gene>
<dbReference type="InterPro" id="IPR000600">
    <property type="entry name" value="ROK"/>
</dbReference>
<dbReference type="Pfam" id="PF00480">
    <property type="entry name" value="ROK"/>
    <property type="match status" value="1"/>
</dbReference>
<protein>
    <submittedName>
        <fullName evidence="1">Transcriptional regulator/sugar kinase</fullName>
    </submittedName>
</protein>
<sequence>MTDLAIDVGGTKTLVAVFEDDSVKPSEVDRFPTDPYAGLENFITRLSKVCAKYVDPSNVRYWGLCTAGAVDVSTGRLIWSPNLGWKDVNLYERLSQLFGNQGIVENDCNAAAYGEWSARPGIDSLVYVTVSTGIGMGIVSSGRIIRGSHGAAGEIGHTTVLPDGPECTCGRRGCLQAIAGGRGLSSQVERLLGKRLSTEEIIDLAREGEPEYVEIVVKGAMFLGRFLANMIDALDPAVLVIGGSLGKNPHYRKLVVDFFAKFYYILPDKTVVIEPPSAEPDPGIIGVLQLSRSMGVRKNEKSDKIFSS</sequence>
<dbReference type="PANTHER" id="PTHR18964:SF173">
    <property type="entry name" value="GLUCOKINASE"/>
    <property type="match status" value="1"/>
</dbReference>
<keyword evidence="1" id="KW-0418">Kinase</keyword>
<evidence type="ECO:0000313" key="1">
    <source>
        <dbReference type="EMBL" id="SSC13922.1"/>
    </source>
</evidence>
<dbReference type="InterPro" id="IPR049874">
    <property type="entry name" value="ROK_cs"/>
</dbReference>
<dbReference type="InterPro" id="IPR043129">
    <property type="entry name" value="ATPase_NBD"/>
</dbReference>
<accession>A0A7Z7LH75</accession>
<dbReference type="Proteomes" id="UP000250796">
    <property type="component" value="Chromosome MESINF"/>
</dbReference>
<dbReference type="SUPFAM" id="SSF53067">
    <property type="entry name" value="Actin-like ATPase domain"/>
    <property type="match status" value="1"/>
</dbReference>
<name>A0A7Z7LH75_9BACT</name>
<dbReference type="KEGG" id="minf:MESINF_2482"/>
<dbReference type="RefSeq" id="WP_169700097.1">
    <property type="nucleotide sequence ID" value="NZ_LS974202.1"/>
</dbReference>
<dbReference type="AlphaFoldDB" id="A0A7Z7LH75"/>
<keyword evidence="1" id="KW-0808">Transferase</keyword>
<proteinExistence type="predicted"/>
<dbReference type="PROSITE" id="PS01125">
    <property type="entry name" value="ROK"/>
    <property type="match status" value="1"/>
</dbReference>
<dbReference type="Gene3D" id="3.30.420.40">
    <property type="match status" value="2"/>
</dbReference>
<reference evidence="1 2" key="1">
    <citation type="submission" date="2017-01" db="EMBL/GenBank/DDBJ databases">
        <authorList>
            <person name="Erauso G."/>
        </authorList>
    </citation>
    <scope>NUCLEOTIDE SEQUENCE [LARGE SCALE GENOMIC DNA]</scope>
    <source>
        <strain evidence="1">MESINF1</strain>
    </source>
</reference>
<dbReference type="PANTHER" id="PTHR18964">
    <property type="entry name" value="ROK (REPRESSOR, ORF, KINASE) FAMILY"/>
    <property type="match status" value="1"/>
</dbReference>
<dbReference type="GO" id="GO:0016301">
    <property type="term" value="F:kinase activity"/>
    <property type="evidence" value="ECO:0007669"/>
    <property type="project" value="UniProtKB-KW"/>
</dbReference>
<keyword evidence="2" id="KW-1185">Reference proteome</keyword>
<organism evidence="1 2">
    <name type="scientific">Mesotoga infera</name>
    <dbReference type="NCBI Taxonomy" id="1236046"/>
    <lineage>
        <taxon>Bacteria</taxon>
        <taxon>Thermotogati</taxon>
        <taxon>Thermotogota</taxon>
        <taxon>Thermotogae</taxon>
        <taxon>Kosmotogales</taxon>
        <taxon>Kosmotogaceae</taxon>
        <taxon>Mesotoga</taxon>
    </lineage>
</organism>